<name>A0A8H5K142_9HYPO</name>
<protein>
    <submittedName>
        <fullName evidence="2">TPR Domain containing protein</fullName>
    </submittedName>
</protein>
<keyword evidence="3" id="KW-1185">Reference proteome</keyword>
<sequence>METVKDEDDIRPKHLEYLLRLGFTQMEHHASENDLTATLNMIEEALETGKITITAGHYEQIANLYYNKFGFKSQQHEILKAISYAENALEAAGDDTRYRANRLTNLATYQLTLYQSDFQGDILQDAIRNTREAVQLRGHGADNGLHERMVLASALYYNFEWSGNVADLDEVIDLSLQVVNSTKPQDTDWVDRVRDFTTFARAGFDAGGTLDNLNIAIDMLEQAMNNENLPSETRHGSAVLVLDLVAEKYESTRAEQDFDLAIRAYNISMVPQPGEYSAPEIAWKRWSRAAATVSTLYRNKFEFSKDPQDIEASIALARRFLPDEDEDSMDGNGCASALALALWTDFRARGNIQKLDEAFDLATKIPPRRSPRDENYVNALTNLNGICQTRYNATGNEADLHTCLASALKALDATATNRNVILRVRLLLSASSAYINMARRYGDIENAQLAVRYASDARQLAKDRVSDVEISTSLDLTLSQALILRYHHLQAFADLTGAVEKLQHARATGSGYFLFPIVLNNLGETLRLLYSRTGNPECLMDAVGALEEALVMASEDDPAKAMYRSNLSLSLFDLFKLTKEPETLDRSIEASELAVKETDPGNTQLANRLSLSGNCYGARFELTNMSSDLDKAISQTQAAIDATPPDNPECGTYYNNLGWQSMKQSFAREAEDGGSSQRSKEDKQVAHQAYKHLLYMAGANPLERVVGGYSASSIALNNGDLEGALEMVEKTIKMLPKISPLALDRSDQEYALSGISGFSSVAASIVLEATSDASRALRLQEASRGVIAGLTISARNDISDLEAHAPEIAAEYRRCRDLFSAGSSVPHLLSDSASPTASLGIDRHELNKKLDALEDMIRREVPGFANFQQPLSSDDLKRLANKGPIVSFNVSHIRSDAFIITLKDIISIPLPDLREEDLTNNARLFLEEPMITKGGLRTKNARNRSLLGVLEWLWKVAVHPVLEALGIQKSPVDKKPPRIWWTASGLMALMPIHAAGYHTSEGAPNIFDLVIPSYTTTLRALAYTRETEWKPLRGADCEVAFIASPNEAKKGSQLSVEQSVRELDNEVRQHCKTSILIGPTKTETLETLGSCNAVYFGCHGQSISAQPCNSYLKLGTDADSHLTIEEIQGSRHQNAQLAYLSACLTANVSARHLVDEVVHIAGAFSLLGFRQVVGTFWKAYDVKARVVAKRFYEELMLGDSEDEDCVARAYYTAVMELRGSNIQDPVAWATFVHFGA</sequence>
<dbReference type="OrthoDB" id="9991317at2759"/>
<accession>A0A8H5K142</accession>
<evidence type="ECO:0000313" key="2">
    <source>
        <dbReference type="EMBL" id="KAF5563750.1"/>
    </source>
</evidence>
<dbReference type="EMBL" id="JAAOAQ010000163">
    <property type="protein sequence ID" value="KAF5563750.1"/>
    <property type="molecule type" value="Genomic_DNA"/>
</dbReference>
<dbReference type="InterPro" id="IPR024983">
    <property type="entry name" value="CHAT_dom"/>
</dbReference>
<proteinExistence type="predicted"/>
<dbReference type="InterPro" id="IPR011990">
    <property type="entry name" value="TPR-like_helical_dom_sf"/>
</dbReference>
<feature type="domain" description="CHAT" evidence="1">
    <location>
        <begin position="949"/>
        <end position="1235"/>
    </location>
</feature>
<dbReference type="Gene3D" id="1.25.40.10">
    <property type="entry name" value="Tetratricopeptide repeat domain"/>
    <property type="match status" value="1"/>
</dbReference>
<dbReference type="Proteomes" id="UP000582016">
    <property type="component" value="Unassembled WGS sequence"/>
</dbReference>
<evidence type="ECO:0000313" key="3">
    <source>
        <dbReference type="Proteomes" id="UP000582016"/>
    </source>
</evidence>
<gene>
    <name evidence="2" type="ORF">FPHYL_5029</name>
</gene>
<evidence type="ECO:0000259" key="1">
    <source>
        <dbReference type="Pfam" id="PF12770"/>
    </source>
</evidence>
<dbReference type="Pfam" id="PF12770">
    <property type="entry name" value="CHAT"/>
    <property type="match status" value="1"/>
</dbReference>
<organism evidence="2 3">
    <name type="scientific">Fusarium phyllophilum</name>
    <dbReference type="NCBI Taxonomy" id="47803"/>
    <lineage>
        <taxon>Eukaryota</taxon>
        <taxon>Fungi</taxon>
        <taxon>Dikarya</taxon>
        <taxon>Ascomycota</taxon>
        <taxon>Pezizomycotina</taxon>
        <taxon>Sordariomycetes</taxon>
        <taxon>Hypocreomycetidae</taxon>
        <taxon>Hypocreales</taxon>
        <taxon>Nectriaceae</taxon>
        <taxon>Fusarium</taxon>
        <taxon>Fusarium fujikuroi species complex</taxon>
    </lineage>
</organism>
<reference evidence="2 3" key="1">
    <citation type="submission" date="2020-05" db="EMBL/GenBank/DDBJ databases">
        <title>Identification and distribution of gene clusters putatively required for synthesis of sphingolipid metabolism inhibitors in phylogenetically diverse species of the filamentous fungus Fusarium.</title>
        <authorList>
            <person name="Kim H.-S."/>
            <person name="Busman M."/>
            <person name="Brown D.W."/>
            <person name="Divon H."/>
            <person name="Uhlig S."/>
            <person name="Proctor R.H."/>
        </authorList>
    </citation>
    <scope>NUCLEOTIDE SEQUENCE [LARGE SCALE GENOMIC DNA]</scope>
    <source>
        <strain evidence="2 3">NRRL 13617</strain>
    </source>
</reference>
<dbReference type="AlphaFoldDB" id="A0A8H5K142"/>
<comment type="caution">
    <text evidence="2">The sequence shown here is derived from an EMBL/GenBank/DDBJ whole genome shotgun (WGS) entry which is preliminary data.</text>
</comment>